<dbReference type="AlphaFoldDB" id="A0A0B4GVX1"/>
<dbReference type="InterPro" id="IPR003959">
    <property type="entry name" value="ATPase_AAA_core"/>
</dbReference>
<keyword evidence="5" id="KW-1185">Reference proteome</keyword>
<dbReference type="InterPro" id="IPR027417">
    <property type="entry name" value="P-loop_NTPase"/>
</dbReference>
<accession>A0A0B4GVX1</accession>
<dbReference type="GO" id="GO:0016887">
    <property type="term" value="F:ATP hydrolysis activity"/>
    <property type="evidence" value="ECO:0007669"/>
    <property type="project" value="InterPro"/>
</dbReference>
<reference evidence="4 5" key="1">
    <citation type="journal article" date="2014" name="Proc. Natl. Acad. Sci. U.S.A.">
        <title>Trajectory and genomic determinants of fungal-pathogen speciation and host adaptation.</title>
        <authorList>
            <person name="Hu X."/>
            <person name="Xiao G."/>
            <person name="Zheng P."/>
            <person name="Shang Y."/>
            <person name="Su Y."/>
            <person name="Zhang X."/>
            <person name="Liu X."/>
            <person name="Zhan S."/>
            <person name="St Leger R.J."/>
            <person name="Wang C."/>
        </authorList>
    </citation>
    <scope>NUCLEOTIDE SEQUENCE [LARGE SCALE GENOMIC DNA]</scope>
    <source>
        <strain evidence="4 5">ARSEF 977</strain>
    </source>
</reference>
<protein>
    <submittedName>
        <fullName evidence="4">ATPase, AAA-type, core</fullName>
    </submittedName>
</protein>
<dbReference type="OrthoDB" id="10042665at2759"/>
<dbReference type="Gene3D" id="3.40.50.300">
    <property type="entry name" value="P-loop containing nucleotide triphosphate hydrolases"/>
    <property type="match status" value="1"/>
</dbReference>
<comment type="caution">
    <text evidence="4">The sequence shown here is derived from an EMBL/GenBank/DDBJ whole genome shotgun (WGS) entry which is preliminary data.</text>
</comment>
<feature type="domain" description="DUF7025" evidence="3">
    <location>
        <begin position="197"/>
        <end position="305"/>
    </location>
</feature>
<dbReference type="PANTHER" id="PTHR46411">
    <property type="entry name" value="FAMILY ATPASE, PUTATIVE-RELATED"/>
    <property type="match status" value="1"/>
</dbReference>
<dbReference type="Proteomes" id="UP000031192">
    <property type="component" value="Unassembled WGS sequence"/>
</dbReference>
<evidence type="ECO:0000259" key="3">
    <source>
        <dbReference type="Pfam" id="PF22942"/>
    </source>
</evidence>
<dbReference type="HOGENOM" id="CLU_004471_6_3_1"/>
<dbReference type="EMBL" id="AZNH01000019">
    <property type="protein sequence ID" value="KID86918.1"/>
    <property type="molecule type" value="Genomic_DNA"/>
</dbReference>
<feature type="region of interest" description="Disordered" evidence="1">
    <location>
        <begin position="675"/>
        <end position="702"/>
    </location>
</feature>
<evidence type="ECO:0000313" key="4">
    <source>
        <dbReference type="EMBL" id="KID86918.1"/>
    </source>
</evidence>
<name>A0A0B4GVX1_METGA</name>
<dbReference type="PANTHER" id="PTHR46411:SF3">
    <property type="entry name" value="AAA+ ATPASE DOMAIN-CONTAINING PROTEIN"/>
    <property type="match status" value="1"/>
</dbReference>
<dbReference type="Pfam" id="PF22942">
    <property type="entry name" value="DUF7025"/>
    <property type="match status" value="1"/>
</dbReference>
<sequence length="702" mass="79413">MRVKSHSVEFRDIPRDRADTSVKDNPVFTFKEDVSFAKDNAASRKDGAKSNNEEIIWADPAGRGPEITPVITVPGDFKVHWFEEMFDGSLRSIKTEDIEKFAVMHRYHISERIESHSIVIHSPHLKEALKPVFQDYPEIDFTSPSLQILAPFLCFVYRWEQFKAAKDEASRHPETKAYMDLIYNMMEEPLRNSVEAREHCLETRTVTFLELWTIYPAGSGVLYRGHDNNPVYGREPGYCRHLQAFQVISWSYKTATDGKQLYVLEYKFIGMWQGLAWYQGEVEIPQYEGRKEFASLALIPLEGHEHQGQFITRLGGRGQKFVNLASSSAQLKEYDRGALSRRECGCRGGGIEVEGRIMLGGENDGLYPGDYKLLQRLQANQDDVFTSPSSSSESSSSRVPPTLTEDQLMYASPVIRAWSFKKEAWMDLLVDGMRDVQFDKNALKSMILPQAARVGIQTFVKSMAAGPHHGQAIHLVGGPCTGKTRTAEAIAEVCQKPLIAINADGLGIKSSIVRRKLRGVFETACARNAWVLIKRSDEFLTKPTTSDSKTWRELKSTFRQCVRDFEGLVFFSSDRIQDLQPYLQGRISLQIDLPPLGPEQRERIWTSSVKNSASRAGLRRYDLPKDKMEQLIRIDLNGKQIEKATERWYSSTSDDGLELDDLISIASEMQKVGRGCRPAHGWIDDDGSAPGSGENQRDDSTK</sequence>
<gene>
    <name evidence="4" type="ORF">MGU_06047</name>
</gene>
<dbReference type="SUPFAM" id="SSF52540">
    <property type="entry name" value="P-loop containing nucleoside triphosphate hydrolases"/>
    <property type="match status" value="1"/>
</dbReference>
<evidence type="ECO:0000313" key="5">
    <source>
        <dbReference type="Proteomes" id="UP000031192"/>
    </source>
</evidence>
<dbReference type="GO" id="GO:0005524">
    <property type="term" value="F:ATP binding"/>
    <property type="evidence" value="ECO:0007669"/>
    <property type="project" value="InterPro"/>
</dbReference>
<evidence type="ECO:0000256" key="1">
    <source>
        <dbReference type="SAM" id="MobiDB-lite"/>
    </source>
</evidence>
<dbReference type="Pfam" id="PF00004">
    <property type="entry name" value="AAA"/>
    <property type="match status" value="1"/>
</dbReference>
<feature type="domain" description="ATPase AAA-type core" evidence="2">
    <location>
        <begin position="474"/>
        <end position="594"/>
    </location>
</feature>
<organism evidence="4 5">
    <name type="scientific">Metarhizium guizhouense (strain ARSEF 977)</name>
    <dbReference type="NCBI Taxonomy" id="1276136"/>
    <lineage>
        <taxon>Eukaryota</taxon>
        <taxon>Fungi</taxon>
        <taxon>Dikarya</taxon>
        <taxon>Ascomycota</taxon>
        <taxon>Pezizomycotina</taxon>
        <taxon>Sordariomycetes</taxon>
        <taxon>Hypocreomycetidae</taxon>
        <taxon>Hypocreales</taxon>
        <taxon>Clavicipitaceae</taxon>
        <taxon>Metarhizium</taxon>
    </lineage>
</organism>
<evidence type="ECO:0000259" key="2">
    <source>
        <dbReference type="Pfam" id="PF00004"/>
    </source>
</evidence>
<dbReference type="InterPro" id="IPR054289">
    <property type="entry name" value="DUF7025"/>
</dbReference>
<proteinExistence type="predicted"/>